<evidence type="ECO:0000313" key="4">
    <source>
        <dbReference type="EMBL" id="PYE20739.1"/>
    </source>
</evidence>
<dbReference type="InterPro" id="IPR013549">
    <property type="entry name" value="DUF1731"/>
</dbReference>
<dbReference type="Pfam" id="PF01370">
    <property type="entry name" value="Epimerase"/>
    <property type="match status" value="1"/>
</dbReference>
<dbReference type="SUPFAM" id="SSF51735">
    <property type="entry name" value="NAD(P)-binding Rossmann-fold domains"/>
    <property type="match status" value="1"/>
</dbReference>
<name>A0A318RT19_WILLI</name>
<evidence type="ECO:0000259" key="2">
    <source>
        <dbReference type="Pfam" id="PF01370"/>
    </source>
</evidence>
<dbReference type="Gene3D" id="3.30.530.20">
    <property type="match status" value="1"/>
</dbReference>
<dbReference type="PANTHER" id="PTHR11092">
    <property type="entry name" value="SUGAR NUCLEOTIDE EPIMERASE RELATED"/>
    <property type="match status" value="1"/>
</dbReference>
<accession>A0A318RT19</accession>
<keyword evidence="5" id="KW-1185">Reference proteome</keyword>
<feature type="domain" description="NAD-dependent epimerase/dehydratase" evidence="2">
    <location>
        <begin position="150"/>
        <end position="354"/>
    </location>
</feature>
<dbReference type="CDD" id="cd07820">
    <property type="entry name" value="SRPBCC_3"/>
    <property type="match status" value="1"/>
</dbReference>
<dbReference type="InterPro" id="IPR001509">
    <property type="entry name" value="Epimerase_deHydtase"/>
</dbReference>
<evidence type="ECO:0000256" key="1">
    <source>
        <dbReference type="ARBA" id="ARBA00009353"/>
    </source>
</evidence>
<evidence type="ECO:0008006" key="6">
    <source>
        <dbReference type="Google" id="ProtNLM"/>
    </source>
</evidence>
<dbReference type="AlphaFoldDB" id="A0A318RT19"/>
<dbReference type="InterPro" id="IPR023393">
    <property type="entry name" value="START-like_dom_sf"/>
</dbReference>
<gene>
    <name evidence="4" type="ORF">DFR67_101130</name>
</gene>
<protein>
    <recommendedName>
        <fullName evidence="6">TIGR01777 family protein</fullName>
    </recommendedName>
</protein>
<dbReference type="OrthoDB" id="9801773at2"/>
<dbReference type="PANTHER" id="PTHR11092:SF0">
    <property type="entry name" value="EPIMERASE FAMILY PROTEIN SDR39U1"/>
    <property type="match status" value="1"/>
</dbReference>
<comment type="caution">
    <text evidence="4">The sequence shown here is derived from an EMBL/GenBank/DDBJ whole genome shotgun (WGS) entry which is preliminary data.</text>
</comment>
<dbReference type="EMBL" id="QJSP01000001">
    <property type="protein sequence ID" value="PYE20739.1"/>
    <property type="molecule type" value="Genomic_DNA"/>
</dbReference>
<comment type="similarity">
    <text evidence="1">Belongs to the NAD(P)-dependent epimerase/dehydratase family. SDR39U1 subfamily.</text>
</comment>
<evidence type="ECO:0000259" key="3">
    <source>
        <dbReference type="Pfam" id="PF08338"/>
    </source>
</evidence>
<dbReference type="InterPro" id="IPR010099">
    <property type="entry name" value="SDR39U1"/>
</dbReference>
<dbReference type="Pfam" id="PF08338">
    <property type="entry name" value="DUF1731"/>
    <property type="match status" value="1"/>
</dbReference>
<organism evidence="4 5">
    <name type="scientific">Williamsia limnetica</name>
    <dbReference type="NCBI Taxonomy" id="882452"/>
    <lineage>
        <taxon>Bacteria</taxon>
        <taxon>Bacillati</taxon>
        <taxon>Actinomycetota</taxon>
        <taxon>Actinomycetes</taxon>
        <taxon>Mycobacteriales</taxon>
        <taxon>Nocardiaceae</taxon>
        <taxon>Williamsia</taxon>
    </lineage>
</organism>
<proteinExistence type="inferred from homology"/>
<reference evidence="4 5" key="1">
    <citation type="submission" date="2018-06" db="EMBL/GenBank/DDBJ databases">
        <title>Genomic Encyclopedia of Type Strains, Phase IV (KMG-IV): sequencing the most valuable type-strain genomes for metagenomic binning, comparative biology and taxonomic classification.</title>
        <authorList>
            <person name="Goeker M."/>
        </authorList>
    </citation>
    <scope>NUCLEOTIDE SEQUENCE [LARGE SCALE GENOMIC DNA]</scope>
    <source>
        <strain evidence="4 5">DSM 45521</strain>
    </source>
</reference>
<dbReference type="Gene3D" id="3.40.50.720">
    <property type="entry name" value="NAD(P)-binding Rossmann-like Domain"/>
    <property type="match status" value="1"/>
</dbReference>
<evidence type="ECO:0000313" key="5">
    <source>
        <dbReference type="Proteomes" id="UP000247591"/>
    </source>
</evidence>
<dbReference type="SUPFAM" id="SSF55961">
    <property type="entry name" value="Bet v1-like"/>
    <property type="match status" value="1"/>
</dbReference>
<feature type="domain" description="DUF1731" evidence="3">
    <location>
        <begin position="390"/>
        <end position="437"/>
    </location>
</feature>
<dbReference type="Proteomes" id="UP000247591">
    <property type="component" value="Unassembled WGS sequence"/>
</dbReference>
<sequence>MGITHSSIVPAPIDEVFAWHGRPGAFTRLAPPWGPPSLVQEADSLEDGTAILAFPGGLKWEAKHQASRFHPPNQFVDKLDSWPLKTMMTWTHHHGFSEVDSDSTRVTDTVNTPVPAALLRSMFRYRHRQLADDLATHAWAKSLRSDPLTVAITGSSGLVGAPLSALLTTGGHRVIALVRRDPRGPDERRWDPENPAPDLFDGVDAVVHLAGESIAGRFNDAHRKAVRESRIEPTAALARIAAAADPTPAFISASAIGFYGYDRGDEVLHESSSRGDGFLADVVVDWEAAAAAAPGGRVVHVRTGIVQAAAGGTLRLMRPLFTLGLGGRLGDGEQWLSWIGIDDLIDIYYRAIVDERVVGPINAVAPNAVRNSEYTAALASAVHRPAVLPVPSVGPQLILGSQGARELALANQHVVPERLSDLGHRFRMPDVGETLRHQLGGDPDKQ</sequence>
<dbReference type="NCBIfam" id="TIGR01777">
    <property type="entry name" value="yfcH"/>
    <property type="match status" value="1"/>
</dbReference>
<dbReference type="RefSeq" id="WP_110467505.1">
    <property type="nucleotide sequence ID" value="NZ_QJSP01000001.1"/>
</dbReference>
<dbReference type="InterPro" id="IPR036291">
    <property type="entry name" value="NAD(P)-bd_dom_sf"/>
</dbReference>